<dbReference type="GO" id="GO:0015744">
    <property type="term" value="P:succinate transport"/>
    <property type="evidence" value="ECO:0007669"/>
    <property type="project" value="TreeGrafter"/>
</dbReference>
<feature type="transmembrane region" description="Helical" evidence="8">
    <location>
        <begin position="6"/>
        <end position="23"/>
    </location>
</feature>
<dbReference type="RefSeq" id="WP_091730812.1">
    <property type="nucleotide sequence ID" value="NZ_FNQE01000022.1"/>
</dbReference>
<evidence type="ECO:0000256" key="1">
    <source>
        <dbReference type="ARBA" id="ARBA00004651"/>
    </source>
</evidence>
<dbReference type="PANTHER" id="PTHR34390">
    <property type="entry name" value="UPF0442 PROTEIN YJJB-RELATED"/>
    <property type="match status" value="1"/>
</dbReference>
<evidence type="ECO:0000256" key="4">
    <source>
        <dbReference type="ARBA" id="ARBA00022692"/>
    </source>
</evidence>
<keyword evidence="4 8" id="KW-0812">Transmembrane</keyword>
<evidence type="ECO:0000313" key="11">
    <source>
        <dbReference type="Proteomes" id="UP000198625"/>
    </source>
</evidence>
<reference evidence="10 11" key="1">
    <citation type="submission" date="2016-10" db="EMBL/GenBank/DDBJ databases">
        <authorList>
            <person name="de Groot N.N."/>
        </authorList>
    </citation>
    <scope>NUCLEOTIDE SEQUENCE [LARGE SCALE GENOMIC DNA]</scope>
    <source>
        <strain evidence="10 11">DSM 21650</strain>
    </source>
</reference>
<name>A0A1H3QS10_9FIRM</name>
<keyword evidence="2" id="KW-1003">Cell membrane</keyword>
<feature type="domain" description="Threonine/Serine exporter ThrE" evidence="9">
    <location>
        <begin position="6"/>
        <end position="134"/>
    </location>
</feature>
<evidence type="ECO:0000256" key="2">
    <source>
        <dbReference type="ARBA" id="ARBA00022475"/>
    </source>
</evidence>
<organism evidence="10 11">
    <name type="scientific">Proteiniborus ethanoligenes</name>
    <dbReference type="NCBI Taxonomy" id="415015"/>
    <lineage>
        <taxon>Bacteria</taxon>
        <taxon>Bacillati</taxon>
        <taxon>Bacillota</taxon>
        <taxon>Clostridia</taxon>
        <taxon>Eubacteriales</taxon>
        <taxon>Proteiniborus</taxon>
    </lineage>
</organism>
<feature type="transmembrane region" description="Helical" evidence="8">
    <location>
        <begin position="117"/>
        <end position="139"/>
    </location>
</feature>
<protein>
    <submittedName>
        <fullName evidence="10">Uncharacterized membrane protein YjjB, DUF3815 family</fullName>
    </submittedName>
</protein>
<sequence length="142" mass="15223">MFFLKQFIYALLSTVGFAVFFNIPKDAVFISSLSGAIGWTVYLVSKSTFSSPIAGTFLAAVSVGLLGEFMAKRFRKPATIFIIPGIVPLVPGAGMYYTMLAIIEKDFTNAANLGSEAIFIALSIAIGVIIPSSVMRAIVKQK</sequence>
<dbReference type="OrthoDB" id="9810047at2"/>
<evidence type="ECO:0000313" key="10">
    <source>
        <dbReference type="EMBL" id="SDZ16382.1"/>
    </source>
</evidence>
<dbReference type="Pfam" id="PF12821">
    <property type="entry name" value="ThrE_2"/>
    <property type="match status" value="1"/>
</dbReference>
<keyword evidence="6 8" id="KW-0472">Membrane</keyword>
<keyword evidence="3" id="KW-0997">Cell inner membrane</keyword>
<comment type="similarity">
    <text evidence="7">Belongs to the ThrE exporter (TC 2.A.79) family.</text>
</comment>
<evidence type="ECO:0000256" key="3">
    <source>
        <dbReference type="ARBA" id="ARBA00022519"/>
    </source>
</evidence>
<comment type="subcellular location">
    <subcellularLocation>
        <location evidence="1">Cell membrane</location>
        <topology evidence="1">Multi-pass membrane protein</topology>
    </subcellularLocation>
</comment>
<dbReference type="InterPro" id="IPR024528">
    <property type="entry name" value="ThrE_2"/>
</dbReference>
<dbReference type="PANTHER" id="PTHR34390:SF1">
    <property type="entry name" value="SUCCINATE TRANSPORTER SUBUNIT YJJB-RELATED"/>
    <property type="match status" value="1"/>
</dbReference>
<evidence type="ECO:0000256" key="7">
    <source>
        <dbReference type="ARBA" id="ARBA00034125"/>
    </source>
</evidence>
<evidence type="ECO:0000256" key="8">
    <source>
        <dbReference type="SAM" id="Phobius"/>
    </source>
</evidence>
<dbReference type="AlphaFoldDB" id="A0A1H3QS10"/>
<evidence type="ECO:0000259" key="9">
    <source>
        <dbReference type="Pfam" id="PF12821"/>
    </source>
</evidence>
<proteinExistence type="inferred from homology"/>
<gene>
    <name evidence="10" type="ORF">SAMN05660462_02073</name>
</gene>
<keyword evidence="5 8" id="KW-1133">Transmembrane helix</keyword>
<keyword evidence="11" id="KW-1185">Reference proteome</keyword>
<dbReference type="GO" id="GO:0005886">
    <property type="term" value="C:plasma membrane"/>
    <property type="evidence" value="ECO:0007669"/>
    <property type="project" value="UniProtKB-SubCell"/>
</dbReference>
<accession>A0A1H3QS10</accession>
<evidence type="ECO:0000256" key="5">
    <source>
        <dbReference type="ARBA" id="ARBA00022989"/>
    </source>
</evidence>
<feature type="transmembrane region" description="Helical" evidence="8">
    <location>
        <begin position="51"/>
        <end position="71"/>
    </location>
</feature>
<dbReference type="InterPro" id="IPR050539">
    <property type="entry name" value="ThrE_Dicarb/AminoAcid_Exp"/>
</dbReference>
<dbReference type="STRING" id="415015.SAMN05660462_02073"/>
<dbReference type="EMBL" id="FNQE01000022">
    <property type="protein sequence ID" value="SDZ16382.1"/>
    <property type="molecule type" value="Genomic_DNA"/>
</dbReference>
<dbReference type="Proteomes" id="UP000198625">
    <property type="component" value="Unassembled WGS sequence"/>
</dbReference>
<evidence type="ECO:0000256" key="6">
    <source>
        <dbReference type="ARBA" id="ARBA00023136"/>
    </source>
</evidence>
<feature type="transmembrane region" description="Helical" evidence="8">
    <location>
        <begin position="78"/>
        <end position="97"/>
    </location>
</feature>